<protein>
    <submittedName>
        <fullName evidence="1">Uncharacterized protein</fullName>
    </submittedName>
</protein>
<evidence type="ECO:0000313" key="1">
    <source>
        <dbReference type="EMBL" id="QOX63183.1"/>
    </source>
</evidence>
<dbReference type="EMBL" id="CP042469">
    <property type="protein sequence ID" value="QOX63183.1"/>
    <property type="molecule type" value="Genomic_DNA"/>
</dbReference>
<gene>
    <name evidence="1" type="ORF">FRZ06_07400</name>
</gene>
<dbReference type="Proteomes" id="UP000594014">
    <property type="component" value="Chromosome"/>
</dbReference>
<keyword evidence="2" id="KW-1185">Reference proteome</keyword>
<proteinExistence type="predicted"/>
<sequence>MKFRIAMASSNGAEVDLHFGHANEFQIYEIDGEAHHFVESRYTRPCCQHQSHSASRFDKVIELLSDCEAIFVSQIGGGAADYLISKGIRVFEAPYRIDEVLQITLEQGLLDTRERP</sequence>
<name>A0ACD1A9R1_9FIRM</name>
<accession>A0ACD1A9R1</accession>
<reference evidence="1" key="1">
    <citation type="submission" date="2019-08" db="EMBL/GenBank/DDBJ databases">
        <title>Genome sequence of Clostridiales bacterium MT110.</title>
        <authorList>
            <person name="Cao J."/>
        </authorList>
    </citation>
    <scope>NUCLEOTIDE SEQUENCE</scope>
    <source>
        <strain evidence="1">MT110</strain>
    </source>
</reference>
<organism evidence="1 2">
    <name type="scientific">Anoxybacterium hadale</name>
    <dbReference type="NCBI Taxonomy" id="3408580"/>
    <lineage>
        <taxon>Bacteria</taxon>
        <taxon>Bacillati</taxon>
        <taxon>Bacillota</taxon>
        <taxon>Clostridia</taxon>
        <taxon>Peptostreptococcales</taxon>
        <taxon>Anaerovoracaceae</taxon>
        <taxon>Anoxybacterium</taxon>
    </lineage>
</organism>
<evidence type="ECO:0000313" key="2">
    <source>
        <dbReference type="Proteomes" id="UP000594014"/>
    </source>
</evidence>